<keyword evidence="1" id="KW-0472">Membrane</keyword>
<comment type="caution">
    <text evidence="2">The sequence shown here is derived from an EMBL/GenBank/DDBJ whole genome shotgun (WGS) entry which is preliminary data.</text>
</comment>
<name>A0AAQ1ZIX1_9BACT</name>
<accession>A0AAQ1ZIX1</accession>
<feature type="transmembrane region" description="Helical" evidence="1">
    <location>
        <begin position="60"/>
        <end position="79"/>
    </location>
</feature>
<feature type="transmembrane region" description="Helical" evidence="1">
    <location>
        <begin position="184"/>
        <end position="203"/>
    </location>
</feature>
<dbReference type="EMBL" id="UGTJ01000001">
    <property type="protein sequence ID" value="SUB79733.1"/>
    <property type="molecule type" value="Genomic_DNA"/>
</dbReference>
<organism evidence="2 3">
    <name type="scientific">Segatella buccae</name>
    <dbReference type="NCBI Taxonomy" id="28126"/>
    <lineage>
        <taxon>Bacteria</taxon>
        <taxon>Pseudomonadati</taxon>
        <taxon>Bacteroidota</taxon>
        <taxon>Bacteroidia</taxon>
        <taxon>Bacteroidales</taxon>
        <taxon>Prevotellaceae</taxon>
        <taxon>Segatella</taxon>
    </lineage>
</organism>
<dbReference type="AlphaFoldDB" id="A0AAQ1ZIX1"/>
<feature type="transmembrane region" description="Helical" evidence="1">
    <location>
        <begin position="159"/>
        <end position="178"/>
    </location>
</feature>
<evidence type="ECO:0000313" key="2">
    <source>
        <dbReference type="EMBL" id="SUB79733.1"/>
    </source>
</evidence>
<feature type="transmembrane region" description="Helical" evidence="1">
    <location>
        <begin position="34"/>
        <end position="54"/>
    </location>
</feature>
<gene>
    <name evidence="2" type="ORF">NCTC13063_01003</name>
</gene>
<dbReference type="Proteomes" id="UP000255283">
    <property type="component" value="Unassembled WGS sequence"/>
</dbReference>
<feature type="transmembrane region" description="Helical" evidence="1">
    <location>
        <begin position="99"/>
        <end position="121"/>
    </location>
</feature>
<evidence type="ECO:0000256" key="1">
    <source>
        <dbReference type="SAM" id="Phobius"/>
    </source>
</evidence>
<evidence type="ECO:0000313" key="3">
    <source>
        <dbReference type="Proteomes" id="UP000255283"/>
    </source>
</evidence>
<protein>
    <submittedName>
        <fullName evidence="2">Uncharacterized protein</fullName>
    </submittedName>
</protein>
<keyword evidence="1" id="KW-0812">Transmembrane</keyword>
<dbReference type="RefSeq" id="WP_115153439.1">
    <property type="nucleotide sequence ID" value="NZ_DBFWLE010000010.1"/>
</dbReference>
<reference evidence="2 3" key="1">
    <citation type="submission" date="2018-06" db="EMBL/GenBank/DDBJ databases">
        <authorList>
            <consortium name="Pathogen Informatics"/>
            <person name="Doyle S."/>
        </authorList>
    </citation>
    <scope>NUCLEOTIDE SEQUENCE [LARGE SCALE GENOMIC DNA]</scope>
    <source>
        <strain evidence="2 3">NCTC13063</strain>
    </source>
</reference>
<sequence length="208" mass="22530">MEENKNMTAERSLEIITKSIEQSRKVLVSLSGKYFLLWGTAVIVTAIAVWLLWANTFFGSKWNIVWCPAMLATWGINYLMSKREEHLPDTFVTKTMGQIWAVFGIMAMALGVACSFMGVSVEHIGTGIIQPIVIFPITSIIILLFGLATAITGRVLDNMTITVSGFVAGLGGSVGSLFCFGPSQHLVLALSAFVALVVPGIIIQCRKG</sequence>
<feature type="transmembrane region" description="Helical" evidence="1">
    <location>
        <begin position="127"/>
        <end position="147"/>
    </location>
</feature>
<proteinExistence type="predicted"/>
<keyword evidence="1" id="KW-1133">Transmembrane helix</keyword>